<organism evidence="1 2">
    <name type="scientific">Ammonicoccus fulvus</name>
    <dbReference type="NCBI Taxonomy" id="3138240"/>
    <lineage>
        <taxon>Bacteria</taxon>
        <taxon>Bacillati</taxon>
        <taxon>Actinomycetota</taxon>
        <taxon>Actinomycetes</taxon>
        <taxon>Propionibacteriales</taxon>
        <taxon>Propionibacteriaceae</taxon>
        <taxon>Ammonicoccus</taxon>
    </lineage>
</organism>
<protein>
    <submittedName>
        <fullName evidence="1">Uncharacterized protein</fullName>
    </submittedName>
</protein>
<reference evidence="1 2" key="1">
    <citation type="submission" date="2024-04" db="EMBL/GenBank/DDBJ databases">
        <title>Isolation of an actinomycete strain from pig manure.</title>
        <authorList>
            <person name="Gong T."/>
            <person name="Yu Z."/>
            <person name="An M."/>
            <person name="Wei C."/>
            <person name="Yang W."/>
            <person name="Liu L."/>
        </authorList>
    </citation>
    <scope>NUCLEOTIDE SEQUENCE [LARGE SCALE GENOMIC DNA]</scope>
    <source>
        <strain evidence="1 2">ZF39</strain>
    </source>
</reference>
<proteinExistence type="predicted"/>
<dbReference type="RefSeq" id="WP_425308245.1">
    <property type="nucleotide sequence ID" value="NZ_CP154795.1"/>
</dbReference>
<dbReference type="EMBL" id="CP154795">
    <property type="protein sequence ID" value="XAN06812.1"/>
    <property type="molecule type" value="Genomic_DNA"/>
</dbReference>
<accession>A0ABZ3FPM5</accession>
<sequence length="67" mass="7420">MTTTSPEIRTYDLPGPLDGLGNWSRGAIAAALESFAETYPIEADAERMRDLAELVCKRRVYLGAHDH</sequence>
<keyword evidence="2" id="KW-1185">Reference proteome</keyword>
<evidence type="ECO:0000313" key="2">
    <source>
        <dbReference type="Proteomes" id="UP001442841"/>
    </source>
</evidence>
<gene>
    <name evidence="1" type="ORF">AADG42_05630</name>
</gene>
<name>A0ABZ3FPM5_9ACTN</name>
<evidence type="ECO:0000313" key="1">
    <source>
        <dbReference type="EMBL" id="XAN06812.1"/>
    </source>
</evidence>
<dbReference type="Proteomes" id="UP001442841">
    <property type="component" value="Chromosome"/>
</dbReference>